<keyword evidence="2 4" id="KW-0378">Hydrolase</keyword>
<dbReference type="RefSeq" id="WP_109718589.1">
    <property type="nucleotide sequence ID" value="NZ_QEQK01000001.1"/>
</dbReference>
<dbReference type="NCBIfam" id="TIGR01549">
    <property type="entry name" value="HAD-SF-IA-v1"/>
    <property type="match status" value="1"/>
</dbReference>
<accession>A0A363UQJ3</accession>
<dbReference type="PANTHER" id="PTHR46470:SF4">
    <property type="entry name" value="5-AMINO-6-(5-PHOSPHO-D-RIBITYLAMINO)URACIL PHOSPHATASE YIGB"/>
    <property type="match status" value="1"/>
</dbReference>
<sequence length="234" mass="25856">MTETRLQVQHIQAISFDFDDTLWPIEPVIHRAERVLKQWFEAHAPAVLERYDDAGLHAVRQRVGEANPELMHDMTALRIKMIRVLLDSVGEPPERATEAFEVFYEARNTVTCYEDVATGLARLAARYRLIGLTNGNGRPAPTGGLEHLEHTVYAREVGCAKPDPRIFAHTADYLQLPPAAILHVGDHPDADVLGARAAGFQATWLNRGQGAWPITAQAPVAVGCLNELADQLDA</sequence>
<dbReference type="AlphaFoldDB" id="A0A363UQJ3"/>
<name>A0A363UQJ3_9GAMM</name>
<dbReference type="InterPro" id="IPR006439">
    <property type="entry name" value="HAD-SF_hydro_IA"/>
</dbReference>
<dbReference type="InterPro" id="IPR051400">
    <property type="entry name" value="HAD-like_hydrolase"/>
</dbReference>
<evidence type="ECO:0000256" key="3">
    <source>
        <dbReference type="ARBA" id="ARBA00022842"/>
    </source>
</evidence>
<dbReference type="Gene3D" id="1.20.120.1600">
    <property type="match status" value="1"/>
</dbReference>
<gene>
    <name evidence="4" type="ORF">DEH80_00920</name>
</gene>
<dbReference type="InterPro" id="IPR023214">
    <property type="entry name" value="HAD_sf"/>
</dbReference>
<dbReference type="OrthoDB" id="367448at2"/>
<keyword evidence="5" id="KW-1185">Reference proteome</keyword>
<evidence type="ECO:0000313" key="4">
    <source>
        <dbReference type="EMBL" id="PWN57733.1"/>
    </source>
</evidence>
<dbReference type="GO" id="GO:0016787">
    <property type="term" value="F:hydrolase activity"/>
    <property type="evidence" value="ECO:0007669"/>
    <property type="project" value="UniProtKB-KW"/>
</dbReference>
<evidence type="ECO:0000313" key="5">
    <source>
        <dbReference type="Proteomes" id="UP000251800"/>
    </source>
</evidence>
<reference evidence="4 5" key="1">
    <citation type="submission" date="2018-05" db="EMBL/GenBank/DDBJ databases">
        <title>Abyssibacter profundi OUC007T gen. nov., sp. nov, a marine bacterium isolated from seawater of the Mariana Trench.</title>
        <authorList>
            <person name="Zhou S."/>
        </authorList>
    </citation>
    <scope>NUCLEOTIDE SEQUENCE [LARGE SCALE GENOMIC DNA]</scope>
    <source>
        <strain evidence="4 5">OUC007</strain>
    </source>
</reference>
<comment type="cofactor">
    <cofactor evidence="1">
        <name>Mg(2+)</name>
        <dbReference type="ChEBI" id="CHEBI:18420"/>
    </cofactor>
</comment>
<dbReference type="GO" id="GO:0009231">
    <property type="term" value="P:riboflavin biosynthetic process"/>
    <property type="evidence" value="ECO:0007669"/>
    <property type="project" value="TreeGrafter"/>
</dbReference>
<dbReference type="SFLD" id="SFLDS00003">
    <property type="entry name" value="Haloacid_Dehalogenase"/>
    <property type="match status" value="1"/>
</dbReference>
<dbReference type="Proteomes" id="UP000251800">
    <property type="component" value="Unassembled WGS sequence"/>
</dbReference>
<protein>
    <submittedName>
        <fullName evidence="4">HAD family hydrolase</fullName>
    </submittedName>
</protein>
<dbReference type="SUPFAM" id="SSF56784">
    <property type="entry name" value="HAD-like"/>
    <property type="match status" value="1"/>
</dbReference>
<comment type="caution">
    <text evidence="4">The sequence shown here is derived from an EMBL/GenBank/DDBJ whole genome shotgun (WGS) entry which is preliminary data.</text>
</comment>
<dbReference type="Pfam" id="PF00702">
    <property type="entry name" value="Hydrolase"/>
    <property type="match status" value="1"/>
</dbReference>
<dbReference type="PANTHER" id="PTHR46470">
    <property type="entry name" value="N-ACYLNEURAMINATE-9-PHOSPHATASE"/>
    <property type="match status" value="1"/>
</dbReference>
<dbReference type="InterPro" id="IPR036412">
    <property type="entry name" value="HAD-like_sf"/>
</dbReference>
<evidence type="ECO:0000256" key="1">
    <source>
        <dbReference type="ARBA" id="ARBA00001946"/>
    </source>
</evidence>
<dbReference type="SFLD" id="SFLDG01129">
    <property type="entry name" value="C1.5:_HAD__Beta-PGM__Phosphata"/>
    <property type="match status" value="1"/>
</dbReference>
<organism evidence="4 5">
    <name type="scientific">Abyssibacter profundi</name>
    <dbReference type="NCBI Taxonomy" id="2182787"/>
    <lineage>
        <taxon>Bacteria</taxon>
        <taxon>Pseudomonadati</taxon>
        <taxon>Pseudomonadota</taxon>
        <taxon>Gammaproteobacteria</taxon>
        <taxon>Chromatiales</taxon>
        <taxon>Oceanococcaceae</taxon>
        <taxon>Abyssibacter</taxon>
    </lineage>
</organism>
<evidence type="ECO:0000256" key="2">
    <source>
        <dbReference type="ARBA" id="ARBA00022801"/>
    </source>
</evidence>
<dbReference type="PRINTS" id="PR00413">
    <property type="entry name" value="HADHALOGNASE"/>
</dbReference>
<keyword evidence="3" id="KW-0460">Magnesium</keyword>
<proteinExistence type="predicted"/>
<dbReference type="Gene3D" id="3.40.50.1000">
    <property type="entry name" value="HAD superfamily/HAD-like"/>
    <property type="match status" value="1"/>
</dbReference>
<dbReference type="EMBL" id="QEQK01000001">
    <property type="protein sequence ID" value="PWN57733.1"/>
    <property type="molecule type" value="Genomic_DNA"/>
</dbReference>